<dbReference type="RefSeq" id="WP_126332123.1">
    <property type="nucleotide sequence ID" value="NZ_AP022604.1"/>
</dbReference>
<protein>
    <submittedName>
        <fullName evidence="1">Uncharacterized protein</fullName>
    </submittedName>
</protein>
<evidence type="ECO:0000313" key="1">
    <source>
        <dbReference type="EMBL" id="VEG44840.1"/>
    </source>
</evidence>
<reference evidence="1 2" key="1">
    <citation type="submission" date="2018-12" db="EMBL/GenBank/DDBJ databases">
        <authorList>
            <consortium name="Pathogen Informatics"/>
        </authorList>
    </citation>
    <scope>NUCLEOTIDE SEQUENCE [LARGE SCALE GENOMIC DNA]</scope>
    <source>
        <strain evidence="1 2">NCTC10485</strain>
    </source>
</reference>
<evidence type="ECO:0000313" key="2">
    <source>
        <dbReference type="Proteomes" id="UP000282551"/>
    </source>
</evidence>
<proteinExistence type="predicted"/>
<dbReference type="EMBL" id="LR134355">
    <property type="protein sequence ID" value="VEG44840.1"/>
    <property type="molecule type" value="Genomic_DNA"/>
</dbReference>
<dbReference type="NCBIfam" id="NF046112">
    <property type="entry name" value="MSMEG_6209_Nter"/>
    <property type="match status" value="1"/>
</dbReference>
<sequence length="66" mass="7485">MAKRTEEELLSDVERRLIDEFTQLPPTAVVAAVDQARDRFSGSKIRDFVPLLVERRAYADLSHAAI</sequence>
<dbReference type="AlphaFoldDB" id="A0A448HXI4"/>
<dbReference type="Proteomes" id="UP000282551">
    <property type="component" value="Chromosome"/>
</dbReference>
<dbReference type="Gene3D" id="1.10.8.1060">
    <property type="entry name" value="Corynebacterium glutamicum thioredoxin-dependent arsenate reductase, N-terminal domain"/>
    <property type="match status" value="1"/>
</dbReference>
<name>A0A448HXI4_MYCCI</name>
<organism evidence="1 2">
    <name type="scientific">Mycolicibacterium chitae</name>
    <name type="common">Mycobacterium chitae</name>
    <dbReference type="NCBI Taxonomy" id="1792"/>
    <lineage>
        <taxon>Bacteria</taxon>
        <taxon>Bacillati</taxon>
        <taxon>Actinomycetota</taxon>
        <taxon>Actinomycetes</taxon>
        <taxon>Mycobacteriales</taxon>
        <taxon>Mycobacteriaceae</taxon>
        <taxon>Mycolicibacterium</taxon>
    </lineage>
</organism>
<dbReference type="OrthoDB" id="4277148at2"/>
<gene>
    <name evidence="1" type="ORF">NCTC10485_00303</name>
</gene>
<accession>A0A448HXI4</accession>
<keyword evidence="2" id="KW-1185">Reference proteome</keyword>